<dbReference type="Pfam" id="PF12728">
    <property type="entry name" value="HTH_17"/>
    <property type="match status" value="1"/>
</dbReference>
<organism evidence="2 3">
    <name type="scientific">Demequina lutea</name>
    <dbReference type="NCBI Taxonomy" id="431489"/>
    <lineage>
        <taxon>Bacteria</taxon>
        <taxon>Bacillati</taxon>
        <taxon>Actinomycetota</taxon>
        <taxon>Actinomycetes</taxon>
        <taxon>Micrococcales</taxon>
        <taxon>Demequinaceae</taxon>
        <taxon>Demequina</taxon>
    </lineage>
</organism>
<gene>
    <name evidence="2" type="ORF">BKA03_001624</name>
</gene>
<dbReference type="Proteomes" id="UP000547973">
    <property type="component" value="Unassembled WGS sequence"/>
</dbReference>
<feature type="domain" description="Helix-turn-helix" evidence="1">
    <location>
        <begin position="24"/>
        <end position="61"/>
    </location>
</feature>
<reference evidence="2 3" key="1">
    <citation type="submission" date="2020-07" db="EMBL/GenBank/DDBJ databases">
        <title>Sequencing the genomes of 1000 actinobacteria strains.</title>
        <authorList>
            <person name="Klenk H.-P."/>
        </authorList>
    </citation>
    <scope>NUCLEOTIDE SEQUENCE [LARGE SCALE GENOMIC DNA]</scope>
    <source>
        <strain evidence="2 3">DSM 19970</strain>
    </source>
</reference>
<proteinExistence type="predicted"/>
<sequence>MNVQATDVKPALFDVNASTAYLGGIGRTQFYALASQGDIRTVKIGRRTFVTRDELDRYIAALGLTHSQAVDAR</sequence>
<protein>
    <submittedName>
        <fullName evidence="2">Excisionase family DNA binding protein</fullName>
    </submittedName>
</protein>
<keyword evidence="3" id="KW-1185">Reference proteome</keyword>
<evidence type="ECO:0000313" key="3">
    <source>
        <dbReference type="Proteomes" id="UP000547973"/>
    </source>
</evidence>
<accession>A0A7Z0CKA1</accession>
<name>A0A7Z0CKA1_9MICO</name>
<dbReference type="InterPro" id="IPR041657">
    <property type="entry name" value="HTH_17"/>
</dbReference>
<dbReference type="AlphaFoldDB" id="A0A7Z0CKA1"/>
<comment type="caution">
    <text evidence="2">The sequence shown here is derived from an EMBL/GenBank/DDBJ whole genome shotgun (WGS) entry which is preliminary data.</text>
</comment>
<dbReference type="EMBL" id="JACBZO010000001">
    <property type="protein sequence ID" value="NYI41505.1"/>
    <property type="molecule type" value="Genomic_DNA"/>
</dbReference>
<evidence type="ECO:0000259" key="1">
    <source>
        <dbReference type="Pfam" id="PF12728"/>
    </source>
</evidence>
<evidence type="ECO:0000313" key="2">
    <source>
        <dbReference type="EMBL" id="NYI41505.1"/>
    </source>
</evidence>
<dbReference type="RefSeq" id="WP_218856004.1">
    <property type="nucleotide sequence ID" value="NZ_JACBZO010000001.1"/>
</dbReference>